<comment type="caution">
    <text evidence="1">The sequence shown here is derived from an EMBL/GenBank/DDBJ whole genome shotgun (WGS) entry which is preliminary data.</text>
</comment>
<dbReference type="EMBL" id="BLXT01006043">
    <property type="protein sequence ID" value="GFO28476.1"/>
    <property type="molecule type" value="Genomic_DNA"/>
</dbReference>
<dbReference type="AlphaFoldDB" id="A0AAV4C6Z6"/>
<evidence type="ECO:0000313" key="2">
    <source>
        <dbReference type="Proteomes" id="UP000735302"/>
    </source>
</evidence>
<proteinExistence type="predicted"/>
<organism evidence="1 2">
    <name type="scientific">Plakobranchus ocellatus</name>
    <dbReference type="NCBI Taxonomy" id="259542"/>
    <lineage>
        <taxon>Eukaryota</taxon>
        <taxon>Metazoa</taxon>
        <taxon>Spiralia</taxon>
        <taxon>Lophotrochozoa</taxon>
        <taxon>Mollusca</taxon>
        <taxon>Gastropoda</taxon>
        <taxon>Heterobranchia</taxon>
        <taxon>Euthyneura</taxon>
        <taxon>Panpulmonata</taxon>
        <taxon>Sacoglossa</taxon>
        <taxon>Placobranchoidea</taxon>
        <taxon>Plakobranchidae</taxon>
        <taxon>Plakobranchus</taxon>
    </lineage>
</organism>
<keyword evidence="2" id="KW-1185">Reference proteome</keyword>
<gene>
    <name evidence="1" type="ORF">PoB_005498100</name>
</gene>
<sequence length="79" mass="9074">MDTRDSINRFRNMFAHRMDEQKRRNARPSPYEPCALGRIAIYSREYTVAFMGDSSRGDYSGECCGIDLYGPMVQKLGDV</sequence>
<name>A0AAV4C6Z6_9GAST</name>
<dbReference type="Proteomes" id="UP000735302">
    <property type="component" value="Unassembled WGS sequence"/>
</dbReference>
<reference evidence="1 2" key="1">
    <citation type="journal article" date="2021" name="Elife">
        <title>Chloroplast acquisition without the gene transfer in kleptoplastic sea slugs, Plakobranchus ocellatus.</title>
        <authorList>
            <person name="Maeda T."/>
            <person name="Takahashi S."/>
            <person name="Yoshida T."/>
            <person name="Shimamura S."/>
            <person name="Takaki Y."/>
            <person name="Nagai Y."/>
            <person name="Toyoda A."/>
            <person name="Suzuki Y."/>
            <person name="Arimoto A."/>
            <person name="Ishii H."/>
            <person name="Satoh N."/>
            <person name="Nishiyama T."/>
            <person name="Hasebe M."/>
            <person name="Maruyama T."/>
            <person name="Minagawa J."/>
            <person name="Obokata J."/>
            <person name="Shigenobu S."/>
        </authorList>
    </citation>
    <scope>NUCLEOTIDE SEQUENCE [LARGE SCALE GENOMIC DNA]</scope>
</reference>
<accession>A0AAV4C6Z6</accession>
<protein>
    <submittedName>
        <fullName evidence="1">Uncharacterized protein</fullName>
    </submittedName>
</protein>
<evidence type="ECO:0000313" key="1">
    <source>
        <dbReference type="EMBL" id="GFO28476.1"/>
    </source>
</evidence>